<dbReference type="PATRIC" id="fig|1267766.3.peg.2863"/>
<dbReference type="EMBL" id="CP011452">
    <property type="protein sequence ID" value="AKH43855.1"/>
    <property type="molecule type" value="Genomic_DNA"/>
</dbReference>
<dbReference type="InterPro" id="IPR011008">
    <property type="entry name" value="Dimeric_a/b-barrel"/>
</dbReference>
<protein>
    <submittedName>
        <fullName evidence="5">Leucine-responsive regulatory protein</fullName>
    </submittedName>
</protein>
<evidence type="ECO:0000256" key="1">
    <source>
        <dbReference type="ARBA" id="ARBA00023015"/>
    </source>
</evidence>
<dbReference type="GO" id="GO:0043565">
    <property type="term" value="F:sequence-specific DNA binding"/>
    <property type="evidence" value="ECO:0007669"/>
    <property type="project" value="InterPro"/>
</dbReference>
<dbReference type="InterPro" id="IPR019887">
    <property type="entry name" value="Tscrpt_reg_AsnC/Lrp_C"/>
</dbReference>
<dbReference type="Pfam" id="PF13404">
    <property type="entry name" value="HTH_AsnC-type"/>
    <property type="match status" value="1"/>
</dbReference>
<keyword evidence="2" id="KW-0238">DNA-binding</keyword>
<dbReference type="AlphaFoldDB" id="A0A0F7KYG3"/>
<dbReference type="InterPro" id="IPR036388">
    <property type="entry name" value="WH-like_DNA-bd_sf"/>
</dbReference>
<feature type="domain" description="HTH asnC-type" evidence="4">
    <location>
        <begin position="18"/>
        <end position="79"/>
    </location>
</feature>
<name>A0A0F7KYG3_9SPHN</name>
<dbReference type="PRINTS" id="PR00033">
    <property type="entry name" value="HTHASNC"/>
</dbReference>
<dbReference type="SUPFAM" id="SSF46785">
    <property type="entry name" value="Winged helix' DNA-binding domain"/>
    <property type="match status" value="1"/>
</dbReference>
<keyword evidence="3" id="KW-0804">Transcription</keyword>
<evidence type="ECO:0000256" key="3">
    <source>
        <dbReference type="ARBA" id="ARBA00023163"/>
    </source>
</evidence>
<proteinExistence type="predicted"/>
<evidence type="ECO:0000259" key="4">
    <source>
        <dbReference type="PROSITE" id="PS50956"/>
    </source>
</evidence>
<dbReference type="Pfam" id="PF01037">
    <property type="entry name" value="AsnC_trans_reg"/>
    <property type="match status" value="1"/>
</dbReference>
<dbReference type="Proteomes" id="UP000034392">
    <property type="component" value="Chromosome"/>
</dbReference>
<dbReference type="GO" id="GO:0005829">
    <property type="term" value="C:cytosol"/>
    <property type="evidence" value="ECO:0007669"/>
    <property type="project" value="TreeGrafter"/>
</dbReference>
<dbReference type="PANTHER" id="PTHR30154">
    <property type="entry name" value="LEUCINE-RESPONSIVE REGULATORY PROTEIN"/>
    <property type="match status" value="1"/>
</dbReference>
<evidence type="ECO:0000313" key="6">
    <source>
        <dbReference type="Proteomes" id="UP000034392"/>
    </source>
</evidence>
<dbReference type="RefSeq" id="WP_046905201.1">
    <property type="nucleotide sequence ID" value="NZ_CP011452.2"/>
</dbReference>
<dbReference type="Gene3D" id="3.30.70.920">
    <property type="match status" value="1"/>
</dbReference>
<organism evidence="5 6">
    <name type="scientific">Croceibacterium atlanticum</name>
    <dbReference type="NCBI Taxonomy" id="1267766"/>
    <lineage>
        <taxon>Bacteria</taxon>
        <taxon>Pseudomonadati</taxon>
        <taxon>Pseudomonadota</taxon>
        <taxon>Alphaproteobacteria</taxon>
        <taxon>Sphingomonadales</taxon>
        <taxon>Erythrobacteraceae</taxon>
        <taxon>Croceibacterium</taxon>
    </lineage>
</organism>
<accession>A0A0F7KYG3</accession>
<sequence>MDFGGGMELGNENDHKPIDRTDFRVLRALVEDGRAADVTLGERVHLSSTAAARRRKILEEKGIVSGYGAVIDQKSLGFTITVLVLIELSSQAEAKLVEFEEAVKGCPSMSYCSFISGENDFMMLINARSFDDYERIYRKELSNLPHVSKIRSSFMLREVARRRIAPAILDDFS</sequence>
<keyword evidence="6" id="KW-1185">Reference proteome</keyword>
<dbReference type="GO" id="GO:0043200">
    <property type="term" value="P:response to amino acid"/>
    <property type="evidence" value="ECO:0007669"/>
    <property type="project" value="TreeGrafter"/>
</dbReference>
<dbReference type="InterPro" id="IPR000485">
    <property type="entry name" value="AsnC-type_HTH_dom"/>
</dbReference>
<evidence type="ECO:0000313" key="5">
    <source>
        <dbReference type="EMBL" id="AKH43855.1"/>
    </source>
</evidence>
<reference evidence="5" key="1">
    <citation type="submission" date="2015-05" db="EMBL/GenBank/DDBJ databases">
        <title>The complete genome of Altererythrobacter atlanticus strain 26DY36.</title>
        <authorList>
            <person name="Wu Y.-H."/>
            <person name="Cheng H."/>
            <person name="Wu X.-W."/>
        </authorList>
    </citation>
    <scope>NUCLEOTIDE SEQUENCE [LARGE SCALE GENOMIC DNA]</scope>
    <source>
        <strain evidence="5">26DY36</strain>
    </source>
</reference>
<dbReference type="Gene3D" id="1.10.10.10">
    <property type="entry name" value="Winged helix-like DNA-binding domain superfamily/Winged helix DNA-binding domain"/>
    <property type="match status" value="1"/>
</dbReference>
<dbReference type="PROSITE" id="PS50956">
    <property type="entry name" value="HTH_ASNC_2"/>
    <property type="match status" value="1"/>
</dbReference>
<dbReference type="InterPro" id="IPR036390">
    <property type="entry name" value="WH_DNA-bd_sf"/>
</dbReference>
<dbReference type="SUPFAM" id="SSF54909">
    <property type="entry name" value="Dimeric alpha+beta barrel"/>
    <property type="match status" value="1"/>
</dbReference>
<evidence type="ECO:0000256" key="2">
    <source>
        <dbReference type="ARBA" id="ARBA00023125"/>
    </source>
</evidence>
<dbReference type="KEGG" id="aay:WYH_02827"/>
<keyword evidence="1" id="KW-0805">Transcription regulation</keyword>
<dbReference type="InterPro" id="IPR019888">
    <property type="entry name" value="Tscrpt_reg_AsnC-like"/>
</dbReference>
<gene>
    <name evidence="5" type="primary">lrp_2</name>
    <name evidence="5" type="ORF">WYH_02827</name>
</gene>
<dbReference type="SMART" id="SM00344">
    <property type="entry name" value="HTH_ASNC"/>
    <property type="match status" value="1"/>
</dbReference>
<dbReference type="PANTHER" id="PTHR30154:SF46">
    <property type="entry name" value="TRANSCRIPTIONAL REGULATORY PROTEIN"/>
    <property type="match status" value="1"/>
</dbReference>
<dbReference type="STRING" id="1267766.WYH_02827"/>